<sequence>MTAAIPHRDNVAARQKSLALSTAVFAGSQYGAFALPFGLAAHSRATAFAAALQTQAMRCHACDITFVTYFAS</sequence>
<evidence type="ECO:0000313" key="1">
    <source>
        <dbReference type="EMBL" id="KAG5484690.1"/>
    </source>
</evidence>
<gene>
    <name evidence="1" type="ORF">CUR178_07283</name>
</gene>
<accession>A0A836HXJ8</accession>
<dbReference type="RefSeq" id="XP_067695316.1">
    <property type="nucleotide sequence ID" value="XM_067838930.1"/>
</dbReference>
<reference evidence="1 2" key="1">
    <citation type="submission" date="2021-02" db="EMBL/GenBank/DDBJ databases">
        <title>Leishmania (Mundinia) enrietti genome sequencing and assembly.</title>
        <authorList>
            <person name="Almutairi H."/>
            <person name="Gatherer D."/>
        </authorList>
    </citation>
    <scope>NUCLEOTIDE SEQUENCE [LARGE SCALE GENOMIC DNA]</scope>
    <source>
        <strain evidence="1">CUR178</strain>
    </source>
</reference>
<organism evidence="1 2">
    <name type="scientific">Leishmania enriettii</name>
    <dbReference type="NCBI Taxonomy" id="5663"/>
    <lineage>
        <taxon>Eukaryota</taxon>
        <taxon>Discoba</taxon>
        <taxon>Euglenozoa</taxon>
        <taxon>Kinetoplastea</taxon>
        <taxon>Metakinetoplastina</taxon>
        <taxon>Trypanosomatida</taxon>
        <taxon>Trypanosomatidae</taxon>
        <taxon>Leishmaniinae</taxon>
        <taxon>Leishmania</taxon>
    </lineage>
</organism>
<dbReference type="KEGG" id="lenr:94174440"/>
<name>A0A836HXJ8_LEIEN</name>
<comment type="caution">
    <text evidence="1">The sequence shown here is derived from an EMBL/GenBank/DDBJ whole genome shotgun (WGS) entry which is preliminary data.</text>
</comment>
<dbReference type="AlphaFoldDB" id="A0A836HXJ8"/>
<proteinExistence type="predicted"/>
<evidence type="ECO:0000313" key="2">
    <source>
        <dbReference type="Proteomes" id="UP000674179"/>
    </source>
</evidence>
<keyword evidence="2" id="KW-1185">Reference proteome</keyword>
<dbReference type="GeneID" id="94174440"/>
<dbReference type="EMBL" id="JAFHKP010000009">
    <property type="protein sequence ID" value="KAG5484690.1"/>
    <property type="molecule type" value="Genomic_DNA"/>
</dbReference>
<protein>
    <submittedName>
        <fullName evidence="1">Uncharacterized protein</fullName>
    </submittedName>
</protein>
<dbReference type="Proteomes" id="UP000674179">
    <property type="component" value="Chromosome 9"/>
</dbReference>